<accession>A0A151CEU0</accession>
<dbReference type="EMBL" id="LNKT01000056">
    <property type="protein sequence ID" value="KYJ85984.1"/>
    <property type="molecule type" value="Genomic_DNA"/>
</dbReference>
<gene>
    <name evidence="1" type="ORF">AS592_05205</name>
</gene>
<dbReference type="InterPro" id="IPR009078">
    <property type="entry name" value="Ferritin-like_SF"/>
</dbReference>
<reference evidence="1 2" key="1">
    <citation type="submission" date="2015-11" db="EMBL/GenBank/DDBJ databases">
        <title>Draft genome of Sulfurovum riftiae 1812E, a member of the Epsilonproteobacteria isolated from the tube of the deep-sea hydrothermal vent tubewom Riftia pachyptila.</title>
        <authorList>
            <person name="Vetriani C."/>
            <person name="Giovannelli D."/>
        </authorList>
    </citation>
    <scope>NUCLEOTIDE SEQUENCE [LARGE SCALE GENOMIC DNA]</scope>
    <source>
        <strain evidence="1 2">1812E</strain>
    </source>
</reference>
<dbReference type="STRING" id="1630136.AS592_05205"/>
<protein>
    <recommendedName>
        <fullName evidence="3">Iron-binding protein</fullName>
    </recommendedName>
</protein>
<dbReference type="AlphaFoldDB" id="A0A151CEU0"/>
<evidence type="ECO:0000313" key="1">
    <source>
        <dbReference type="EMBL" id="KYJ85984.1"/>
    </source>
</evidence>
<comment type="caution">
    <text evidence="1">The sequence shown here is derived from an EMBL/GenBank/DDBJ whole genome shotgun (WGS) entry which is preliminary data.</text>
</comment>
<sequence length="277" mass="32332">MKTVMIKTHEAWLEMLMAGFMSTTENRQVLVDFSDILFRHFTWIENELIVTQESYSYDRDAIPIRVERLSDILHSIIRHLNELDLQLIGLEDKALAERISSDIHYMTSVLHGMEDETVTAFSMARTFPGISLTQEATDALTLFLFEETYKEYELIMIYNYLKAHSDDAYLNRIFQILIDESFFHLKRFCDMGAKMGILAVPRVVMKELYQIEDVTQFLKDGINEELAAKEECKKLSEAVAKDSEELARFFDFINYQENYHISLMTDALAYYAKETDA</sequence>
<evidence type="ECO:0000313" key="2">
    <source>
        <dbReference type="Proteomes" id="UP000075359"/>
    </source>
</evidence>
<dbReference type="RefSeq" id="WP_067332002.1">
    <property type="nucleotide sequence ID" value="NZ_LNKT01000056.1"/>
</dbReference>
<name>A0A151CEU0_9BACT</name>
<organism evidence="1 2">
    <name type="scientific">Sulfurovum riftiae</name>
    <dbReference type="NCBI Taxonomy" id="1630136"/>
    <lineage>
        <taxon>Bacteria</taxon>
        <taxon>Pseudomonadati</taxon>
        <taxon>Campylobacterota</taxon>
        <taxon>Epsilonproteobacteria</taxon>
        <taxon>Campylobacterales</taxon>
        <taxon>Sulfurovaceae</taxon>
        <taxon>Sulfurovum</taxon>
    </lineage>
</organism>
<keyword evidence="2" id="KW-1185">Reference proteome</keyword>
<dbReference type="Proteomes" id="UP000075359">
    <property type="component" value="Unassembled WGS sequence"/>
</dbReference>
<evidence type="ECO:0008006" key="3">
    <source>
        <dbReference type="Google" id="ProtNLM"/>
    </source>
</evidence>
<dbReference type="SUPFAM" id="SSF47240">
    <property type="entry name" value="Ferritin-like"/>
    <property type="match status" value="1"/>
</dbReference>
<dbReference type="OrthoDB" id="5333840at2"/>
<proteinExistence type="predicted"/>